<sequence length="129" mass="14892">MADAWHELQNAIRALRKQGDIRVRLAEAYRHLDKVRLKDLPSEVRQDHDWLYTHLHPCSVDSVLTEIRTAVERLSAAQLSEAVHRIVALHTGLQQYQPPAGQAATKRVACNMEKPPDREKPKQLELWNF</sequence>
<comment type="caution">
    <text evidence="1">The sequence shown here is derived from an EMBL/GenBank/DDBJ whole genome shotgun (WGS) entry which is preliminary data.</text>
</comment>
<dbReference type="AlphaFoldDB" id="A0A3A3FZY7"/>
<evidence type="ECO:0000313" key="2">
    <source>
        <dbReference type="Proteomes" id="UP000265955"/>
    </source>
</evidence>
<dbReference type="OrthoDB" id="8779817at2"/>
<name>A0A3A3FZY7_9BURK</name>
<keyword evidence="2" id="KW-1185">Reference proteome</keyword>
<accession>A0A3A3FZY7</accession>
<evidence type="ECO:0000313" key="1">
    <source>
        <dbReference type="EMBL" id="RJF92639.1"/>
    </source>
</evidence>
<dbReference type="EMBL" id="QYUO01000003">
    <property type="protein sequence ID" value="RJF92639.1"/>
    <property type="molecule type" value="Genomic_DNA"/>
</dbReference>
<proteinExistence type="predicted"/>
<organism evidence="1 2">
    <name type="scientific">Noviherbaspirillum saxi</name>
    <dbReference type="NCBI Taxonomy" id="2320863"/>
    <lineage>
        <taxon>Bacteria</taxon>
        <taxon>Pseudomonadati</taxon>
        <taxon>Pseudomonadota</taxon>
        <taxon>Betaproteobacteria</taxon>
        <taxon>Burkholderiales</taxon>
        <taxon>Oxalobacteraceae</taxon>
        <taxon>Noviherbaspirillum</taxon>
    </lineage>
</organism>
<reference evidence="2" key="1">
    <citation type="submission" date="2018-09" db="EMBL/GenBank/DDBJ databases">
        <authorList>
            <person name="Zhu H."/>
        </authorList>
    </citation>
    <scope>NUCLEOTIDE SEQUENCE [LARGE SCALE GENOMIC DNA]</scope>
    <source>
        <strain evidence="2">K1R23-30</strain>
    </source>
</reference>
<dbReference type="Proteomes" id="UP000265955">
    <property type="component" value="Unassembled WGS sequence"/>
</dbReference>
<protein>
    <submittedName>
        <fullName evidence="1">Uncharacterized protein</fullName>
    </submittedName>
</protein>
<dbReference type="RefSeq" id="WP_119772630.1">
    <property type="nucleotide sequence ID" value="NZ_QYUO01000003.1"/>
</dbReference>
<gene>
    <name evidence="1" type="ORF">D3871_29090</name>
</gene>